<protein>
    <submittedName>
        <fullName evidence="1">Uncharacterized protein</fullName>
    </submittedName>
</protein>
<proteinExistence type="predicted"/>
<reference evidence="1" key="1">
    <citation type="submission" date="2018-05" db="EMBL/GenBank/DDBJ databases">
        <title>Draft genome of Mucuna pruriens seed.</title>
        <authorList>
            <person name="Nnadi N.E."/>
            <person name="Vos R."/>
            <person name="Hasami M.H."/>
            <person name="Devisetty U.K."/>
            <person name="Aguiy J.C."/>
        </authorList>
    </citation>
    <scope>NUCLEOTIDE SEQUENCE [LARGE SCALE GENOMIC DNA]</scope>
    <source>
        <strain evidence="1">JCA_2017</strain>
    </source>
</reference>
<organism evidence="1 2">
    <name type="scientific">Mucuna pruriens</name>
    <name type="common">Velvet bean</name>
    <name type="synonym">Dolichos pruriens</name>
    <dbReference type="NCBI Taxonomy" id="157652"/>
    <lineage>
        <taxon>Eukaryota</taxon>
        <taxon>Viridiplantae</taxon>
        <taxon>Streptophyta</taxon>
        <taxon>Embryophyta</taxon>
        <taxon>Tracheophyta</taxon>
        <taxon>Spermatophyta</taxon>
        <taxon>Magnoliopsida</taxon>
        <taxon>eudicotyledons</taxon>
        <taxon>Gunneridae</taxon>
        <taxon>Pentapetalae</taxon>
        <taxon>rosids</taxon>
        <taxon>fabids</taxon>
        <taxon>Fabales</taxon>
        <taxon>Fabaceae</taxon>
        <taxon>Papilionoideae</taxon>
        <taxon>50 kb inversion clade</taxon>
        <taxon>NPAAA clade</taxon>
        <taxon>indigoferoid/millettioid clade</taxon>
        <taxon>Phaseoleae</taxon>
        <taxon>Mucuna</taxon>
    </lineage>
</organism>
<sequence length="89" mass="10380">LLLTRQKGWRWPDLLNIKQTKSESLRQYLHNSLSIRPESKCFVKAFQKGLMVGPFSDSLALRNLASMGEIWARVKKHIEVKKDWPTNSK</sequence>
<keyword evidence="2" id="KW-1185">Reference proteome</keyword>
<gene>
    <name evidence="1" type="ORF">CR513_14149</name>
</gene>
<feature type="non-terminal residue" evidence="1">
    <location>
        <position position="89"/>
    </location>
</feature>
<comment type="caution">
    <text evidence="1">The sequence shown here is derived from an EMBL/GenBank/DDBJ whole genome shotgun (WGS) entry which is preliminary data.</text>
</comment>
<accession>A0A371HHW6</accession>
<name>A0A371HHW6_MUCPR</name>
<evidence type="ECO:0000313" key="1">
    <source>
        <dbReference type="EMBL" id="RDY02401.1"/>
    </source>
</evidence>
<dbReference type="Proteomes" id="UP000257109">
    <property type="component" value="Unassembled WGS sequence"/>
</dbReference>
<dbReference type="OrthoDB" id="1752139at2759"/>
<feature type="non-terminal residue" evidence="1">
    <location>
        <position position="1"/>
    </location>
</feature>
<evidence type="ECO:0000313" key="2">
    <source>
        <dbReference type="Proteomes" id="UP000257109"/>
    </source>
</evidence>
<dbReference type="EMBL" id="QJKJ01002543">
    <property type="protein sequence ID" value="RDY02401.1"/>
    <property type="molecule type" value="Genomic_DNA"/>
</dbReference>
<dbReference type="AlphaFoldDB" id="A0A371HHW6"/>